<dbReference type="GO" id="GO:0009055">
    <property type="term" value="F:electron transfer activity"/>
    <property type="evidence" value="ECO:0007669"/>
    <property type="project" value="UniProtKB-UniRule"/>
</dbReference>
<evidence type="ECO:0000256" key="1">
    <source>
        <dbReference type="ARBA" id="ARBA00022630"/>
    </source>
</evidence>
<name>A0A401FP10_9LACO</name>
<dbReference type="InterPro" id="IPR003680">
    <property type="entry name" value="Flavodoxin_fold"/>
</dbReference>
<keyword evidence="9" id="KW-1185">Reference proteome</keyword>
<proteinExistence type="inferred from homology"/>
<protein>
    <recommendedName>
        <fullName evidence="6">FMN dependent NADH:quinone oxidoreductase</fullName>
        <ecNumber evidence="6">1.6.5.-</ecNumber>
    </recommendedName>
    <alternativeName>
        <fullName evidence="6">Azo-dye reductase</fullName>
    </alternativeName>
    <alternativeName>
        <fullName evidence="6">FMN-dependent NADH-azo compound oxidoreductase</fullName>
    </alternativeName>
    <alternativeName>
        <fullName evidence="6">FMN-dependent NADH-azoreductase</fullName>
        <ecNumber evidence="6">1.7.1.17</ecNumber>
    </alternativeName>
</protein>
<dbReference type="AlphaFoldDB" id="A0A401FP10"/>
<dbReference type="InterPro" id="IPR023048">
    <property type="entry name" value="NADH:quinone_OxRdtase_FMN_depd"/>
</dbReference>
<evidence type="ECO:0000256" key="3">
    <source>
        <dbReference type="ARBA" id="ARBA00023002"/>
    </source>
</evidence>
<feature type="domain" description="Flavodoxin-like fold" evidence="7">
    <location>
        <begin position="3"/>
        <end position="202"/>
    </location>
</feature>
<dbReference type="Proteomes" id="UP000286974">
    <property type="component" value="Unassembled WGS sequence"/>
</dbReference>
<evidence type="ECO:0000256" key="4">
    <source>
        <dbReference type="ARBA" id="ARBA00023027"/>
    </source>
</evidence>
<dbReference type="SUPFAM" id="SSF52218">
    <property type="entry name" value="Flavoproteins"/>
    <property type="match status" value="1"/>
</dbReference>
<comment type="subunit">
    <text evidence="6">Homodimer.</text>
</comment>
<comment type="caution">
    <text evidence="6">Lacks conserved residue(s) required for the propagation of feature annotation.</text>
</comment>
<comment type="function">
    <text evidence="6">Quinone reductase that provides resistance to thiol-specific stress caused by electrophilic quinones.</text>
</comment>
<evidence type="ECO:0000313" key="9">
    <source>
        <dbReference type="Proteomes" id="UP000286974"/>
    </source>
</evidence>
<dbReference type="HAMAP" id="MF_01216">
    <property type="entry name" value="Azoreductase_type1"/>
    <property type="match status" value="1"/>
</dbReference>
<organism evidence="8 9">
    <name type="scientific">Lentilactobacillus kosonis</name>
    <dbReference type="NCBI Taxonomy" id="2810561"/>
    <lineage>
        <taxon>Bacteria</taxon>
        <taxon>Bacillati</taxon>
        <taxon>Bacillota</taxon>
        <taxon>Bacilli</taxon>
        <taxon>Lactobacillales</taxon>
        <taxon>Lactobacillaceae</taxon>
        <taxon>Lentilactobacillus</taxon>
    </lineage>
</organism>
<comment type="catalytic activity">
    <reaction evidence="6">
        <text>2 a quinone + NADH + H(+) = 2 a 1,4-benzosemiquinone + NAD(+)</text>
        <dbReference type="Rhea" id="RHEA:65952"/>
        <dbReference type="ChEBI" id="CHEBI:15378"/>
        <dbReference type="ChEBI" id="CHEBI:57540"/>
        <dbReference type="ChEBI" id="CHEBI:57945"/>
        <dbReference type="ChEBI" id="CHEBI:132124"/>
        <dbReference type="ChEBI" id="CHEBI:134225"/>
    </reaction>
</comment>
<dbReference type="InterPro" id="IPR029039">
    <property type="entry name" value="Flavoprotein-like_sf"/>
</dbReference>
<dbReference type="PANTHER" id="PTHR43741">
    <property type="entry name" value="FMN-DEPENDENT NADH-AZOREDUCTASE 1"/>
    <property type="match status" value="1"/>
</dbReference>
<accession>A0A401FP10</accession>
<comment type="cofactor">
    <cofactor evidence="6">
        <name>FMN</name>
        <dbReference type="ChEBI" id="CHEBI:58210"/>
    </cofactor>
    <text evidence="6">Binds 1 FMN per subunit.</text>
</comment>
<keyword evidence="2 6" id="KW-0288">FMN</keyword>
<dbReference type="GO" id="GO:0016655">
    <property type="term" value="F:oxidoreductase activity, acting on NAD(P)H, quinone or similar compound as acceptor"/>
    <property type="evidence" value="ECO:0007669"/>
    <property type="project" value="InterPro"/>
</dbReference>
<dbReference type="Pfam" id="PF02525">
    <property type="entry name" value="Flavodoxin_2"/>
    <property type="match status" value="1"/>
</dbReference>
<dbReference type="PANTHER" id="PTHR43741:SF7">
    <property type="entry name" value="FMN-DEPENDENT NADH:QUINONE OXIDOREDUCTASE"/>
    <property type="match status" value="1"/>
</dbReference>
<dbReference type="EMBL" id="BEXA01000005">
    <property type="protein sequence ID" value="GAY74008.1"/>
    <property type="molecule type" value="Genomic_DNA"/>
</dbReference>
<dbReference type="RefSeq" id="WP_125008735.1">
    <property type="nucleotide sequence ID" value="NZ_BEXA01000005.1"/>
</dbReference>
<comment type="function">
    <text evidence="6">Also exhibits azoreductase activity. Catalyzes the reductive cleavage of the azo bond in aromatic azo compounds to the corresponding amines.</text>
</comment>
<gene>
    <name evidence="6" type="primary">azoR</name>
    <name evidence="8" type="ORF">NBRC111893_2154</name>
</gene>
<comment type="caution">
    <text evidence="8">The sequence shown here is derived from an EMBL/GenBank/DDBJ whole genome shotgun (WGS) entry which is preliminary data.</text>
</comment>
<dbReference type="GO" id="GO:0016652">
    <property type="term" value="F:oxidoreductase activity, acting on NAD(P)H as acceptor"/>
    <property type="evidence" value="ECO:0007669"/>
    <property type="project" value="UniProtKB-UniRule"/>
</dbReference>
<feature type="binding site" evidence="6">
    <location>
        <begin position="16"/>
        <end position="18"/>
    </location>
    <ligand>
        <name>FMN</name>
        <dbReference type="ChEBI" id="CHEBI:58210"/>
    </ligand>
</feature>
<dbReference type="OrthoDB" id="9805013at2"/>
<evidence type="ECO:0000259" key="7">
    <source>
        <dbReference type="Pfam" id="PF02525"/>
    </source>
</evidence>
<keyword evidence="3 6" id="KW-0560">Oxidoreductase</keyword>
<dbReference type="EC" id="1.6.5.-" evidence="6"/>
<comment type="similarity">
    <text evidence="6">Belongs to the azoreductase type 1 family.</text>
</comment>
<dbReference type="GO" id="GO:0010181">
    <property type="term" value="F:FMN binding"/>
    <property type="evidence" value="ECO:0007669"/>
    <property type="project" value="UniProtKB-UniRule"/>
</dbReference>
<reference evidence="8 9" key="1">
    <citation type="submission" date="2017-11" db="EMBL/GenBank/DDBJ databases">
        <title>Draft Genome Sequence of Lactobacillus curieae NBRC 111893 isolated from Koso, a Japanese sugar-Vegetable Fermented Beverage.</title>
        <authorList>
            <person name="Chiou T.Y."/>
            <person name="Oshima K."/>
            <person name="Suda W."/>
            <person name="Hattori M."/>
            <person name="Takahashi T."/>
        </authorList>
    </citation>
    <scope>NUCLEOTIDE SEQUENCE [LARGE SCALE GENOMIC DNA]</scope>
    <source>
        <strain evidence="8 9">NBRC111893</strain>
    </source>
</reference>
<dbReference type="Gene3D" id="3.40.50.360">
    <property type="match status" value="1"/>
</dbReference>
<dbReference type="EC" id="1.7.1.17" evidence="6"/>
<comment type="catalytic activity">
    <reaction evidence="5">
        <text>N,N-dimethyl-1,4-phenylenediamine + anthranilate + 2 NAD(+) = 2-(4-dimethylaminophenyl)diazenylbenzoate + 2 NADH + 2 H(+)</text>
        <dbReference type="Rhea" id="RHEA:55872"/>
        <dbReference type="ChEBI" id="CHEBI:15378"/>
        <dbReference type="ChEBI" id="CHEBI:15783"/>
        <dbReference type="ChEBI" id="CHEBI:16567"/>
        <dbReference type="ChEBI" id="CHEBI:57540"/>
        <dbReference type="ChEBI" id="CHEBI:57945"/>
        <dbReference type="ChEBI" id="CHEBI:71579"/>
        <dbReference type="EC" id="1.7.1.17"/>
    </reaction>
    <physiologicalReaction direction="right-to-left" evidence="5">
        <dbReference type="Rhea" id="RHEA:55874"/>
    </physiologicalReaction>
</comment>
<evidence type="ECO:0000256" key="6">
    <source>
        <dbReference type="HAMAP-Rule" id="MF_01216"/>
    </source>
</evidence>
<evidence type="ECO:0000313" key="8">
    <source>
        <dbReference type="EMBL" id="GAY74008.1"/>
    </source>
</evidence>
<keyword evidence="1 6" id="KW-0285">Flavoprotein</keyword>
<dbReference type="InterPro" id="IPR050104">
    <property type="entry name" value="FMN-dep_NADH:Q_OxRdtase_AzoR1"/>
</dbReference>
<evidence type="ECO:0000256" key="5">
    <source>
        <dbReference type="ARBA" id="ARBA00048542"/>
    </source>
</evidence>
<keyword evidence="4 6" id="KW-0520">NAD</keyword>
<evidence type="ECO:0000256" key="2">
    <source>
        <dbReference type="ARBA" id="ARBA00022643"/>
    </source>
</evidence>
<sequence length="211" mass="24123">MTKLLVIQAHPHIDNSLSLTVGKQFIKSYKQSHPQDEVIVRDLFDGSVPPLNDQTMEAWRKQKFNEPLTDDEKALLDQHSIWLDEFISADKYVFINPMYNHFLPAELKQYLDITAVAHKTFKYTVNGPVGLLTDKKLIHIQAAGNFYHDEHGNDQMAMMDLGDAYLTHMANFYGIDQIEKLFIEGADAKPDQRENILSTALIQANVMAKTF</sequence>